<evidence type="ECO:0000313" key="1">
    <source>
        <dbReference type="EMBL" id="WOH15737.1"/>
    </source>
</evidence>
<gene>
    <name evidence="1" type="ORF">DCAR_0935281</name>
</gene>
<organism evidence="1 2">
    <name type="scientific">Daucus carota subsp. sativus</name>
    <name type="common">Carrot</name>
    <dbReference type="NCBI Taxonomy" id="79200"/>
    <lineage>
        <taxon>Eukaryota</taxon>
        <taxon>Viridiplantae</taxon>
        <taxon>Streptophyta</taxon>
        <taxon>Embryophyta</taxon>
        <taxon>Tracheophyta</taxon>
        <taxon>Spermatophyta</taxon>
        <taxon>Magnoliopsida</taxon>
        <taxon>eudicotyledons</taxon>
        <taxon>Gunneridae</taxon>
        <taxon>Pentapetalae</taxon>
        <taxon>asterids</taxon>
        <taxon>campanulids</taxon>
        <taxon>Apiales</taxon>
        <taxon>Apiaceae</taxon>
        <taxon>Apioideae</taxon>
        <taxon>Scandiceae</taxon>
        <taxon>Daucinae</taxon>
        <taxon>Daucus</taxon>
        <taxon>Daucus sect. Daucus</taxon>
    </lineage>
</organism>
<dbReference type="Gramene" id="KZM80149">
    <property type="protein sequence ID" value="KZM80149"/>
    <property type="gene ID" value="DCAR_000165"/>
</dbReference>
<reference evidence="1" key="1">
    <citation type="journal article" date="2016" name="Nat. Genet.">
        <title>A high-quality carrot genome assembly provides new insights into carotenoid accumulation and asterid genome evolution.</title>
        <authorList>
            <person name="Iorizzo M."/>
            <person name="Ellison S."/>
            <person name="Senalik D."/>
            <person name="Zeng P."/>
            <person name="Satapoomin P."/>
            <person name="Huang J."/>
            <person name="Bowman M."/>
            <person name="Iovene M."/>
            <person name="Sanseverino W."/>
            <person name="Cavagnaro P."/>
            <person name="Yildiz M."/>
            <person name="Macko-Podgorni A."/>
            <person name="Moranska E."/>
            <person name="Grzebelus E."/>
            <person name="Grzebelus D."/>
            <person name="Ashrafi H."/>
            <person name="Zheng Z."/>
            <person name="Cheng S."/>
            <person name="Spooner D."/>
            <person name="Van Deynze A."/>
            <person name="Simon P."/>
        </authorList>
    </citation>
    <scope>NUCLEOTIDE SEQUENCE</scope>
    <source>
        <tissue evidence="1">Leaf</tissue>
    </source>
</reference>
<evidence type="ECO:0000313" key="2">
    <source>
        <dbReference type="Proteomes" id="UP000077755"/>
    </source>
</evidence>
<name>A0A175Y9D4_DAUCS</name>
<reference evidence="1" key="2">
    <citation type="submission" date="2022-03" db="EMBL/GenBank/DDBJ databases">
        <title>Draft title - Genomic analysis of global carrot germplasm unveils the trajectory of domestication and the origin of high carotenoid orange carrot.</title>
        <authorList>
            <person name="Iorizzo M."/>
            <person name="Ellison S."/>
            <person name="Senalik D."/>
            <person name="Macko-Podgorni A."/>
            <person name="Grzebelus D."/>
            <person name="Bostan H."/>
            <person name="Rolling W."/>
            <person name="Curaba J."/>
            <person name="Simon P."/>
        </authorList>
    </citation>
    <scope>NUCLEOTIDE SEQUENCE</scope>
    <source>
        <tissue evidence="1">Leaf</tissue>
    </source>
</reference>
<keyword evidence="2" id="KW-1185">Reference proteome</keyword>
<protein>
    <submittedName>
        <fullName evidence="1">Uncharacterized protein</fullName>
    </submittedName>
</protein>
<sequence length="53" mass="6032">MAGANPWTEYIDITFLPPQKVCTTQESSYLISHYLEGNRSRLFTLCFTVHGHG</sequence>
<dbReference type="EMBL" id="CP093351">
    <property type="protein sequence ID" value="WOH15737.1"/>
    <property type="molecule type" value="Genomic_DNA"/>
</dbReference>
<proteinExistence type="predicted"/>
<dbReference type="AlphaFoldDB" id="A0A175Y9D4"/>
<dbReference type="Proteomes" id="UP000077755">
    <property type="component" value="Chromosome 9"/>
</dbReference>
<accession>A0A175Y9D4</accession>